<dbReference type="OrthoDB" id="6126242at2759"/>
<keyword evidence="3 8" id="KW-0812">Transmembrane</keyword>
<comment type="subcellular location">
    <subcellularLocation>
        <location evidence="1">Membrane</location>
        <topology evidence="1">Multi-pass membrane protein</topology>
    </subcellularLocation>
</comment>
<dbReference type="EnsemblMetazoa" id="HelroT146525">
    <property type="protein sequence ID" value="HelroP146525"/>
    <property type="gene ID" value="HelroG146525"/>
</dbReference>
<dbReference type="EMBL" id="AMQM01007590">
    <property type="status" value="NOT_ANNOTATED_CDS"/>
    <property type="molecule type" value="Genomic_DNA"/>
</dbReference>
<dbReference type="AlphaFoldDB" id="T1EJT0"/>
<dbReference type="Proteomes" id="UP000015101">
    <property type="component" value="Unassembled WGS sequence"/>
</dbReference>
<evidence type="ECO:0000256" key="1">
    <source>
        <dbReference type="ARBA" id="ARBA00004141"/>
    </source>
</evidence>
<reference evidence="11" key="3">
    <citation type="submission" date="2015-06" db="UniProtKB">
        <authorList>
            <consortium name="EnsemblMetazoa"/>
        </authorList>
    </citation>
    <scope>IDENTIFICATION</scope>
</reference>
<evidence type="ECO:0000313" key="11">
    <source>
        <dbReference type="EnsemblMetazoa" id="HelroP146525"/>
    </source>
</evidence>
<name>T1EJT0_HELRO</name>
<evidence type="ECO:0000256" key="4">
    <source>
        <dbReference type="ARBA" id="ARBA00022989"/>
    </source>
</evidence>
<evidence type="ECO:0000313" key="10">
    <source>
        <dbReference type="EMBL" id="ESN92396.1"/>
    </source>
</evidence>
<dbReference type="PRINTS" id="PR01097">
    <property type="entry name" value="TRNSRECEPTRP"/>
</dbReference>
<dbReference type="GO" id="GO:0016020">
    <property type="term" value="C:membrane"/>
    <property type="evidence" value="ECO:0007669"/>
    <property type="project" value="UniProtKB-SubCell"/>
</dbReference>
<dbReference type="STRING" id="6412.T1EJT0"/>
<feature type="transmembrane region" description="Helical" evidence="8">
    <location>
        <begin position="109"/>
        <end position="130"/>
    </location>
</feature>
<dbReference type="PANTHER" id="PTHR10117">
    <property type="entry name" value="TRANSIENT RECEPTOR POTENTIAL CHANNEL"/>
    <property type="match status" value="1"/>
</dbReference>
<feature type="transmembrane region" description="Helical" evidence="8">
    <location>
        <begin position="12"/>
        <end position="33"/>
    </location>
</feature>
<keyword evidence="4 8" id="KW-1133">Transmembrane helix</keyword>
<dbReference type="InterPro" id="IPR005821">
    <property type="entry name" value="Ion_trans_dom"/>
</dbReference>
<proteinExistence type="predicted"/>
<keyword evidence="6 8" id="KW-0472">Membrane</keyword>
<reference evidence="12" key="1">
    <citation type="submission" date="2012-12" db="EMBL/GenBank/DDBJ databases">
        <authorList>
            <person name="Hellsten U."/>
            <person name="Grimwood J."/>
            <person name="Chapman J.A."/>
            <person name="Shapiro H."/>
            <person name="Aerts A."/>
            <person name="Otillar R.P."/>
            <person name="Terry A.Y."/>
            <person name="Boore J.L."/>
            <person name="Simakov O."/>
            <person name="Marletaz F."/>
            <person name="Cho S.-J."/>
            <person name="Edsinger-Gonzales E."/>
            <person name="Havlak P."/>
            <person name="Kuo D.-H."/>
            <person name="Larsson T."/>
            <person name="Lv J."/>
            <person name="Arendt D."/>
            <person name="Savage R."/>
            <person name="Osoegawa K."/>
            <person name="de Jong P."/>
            <person name="Lindberg D.R."/>
            <person name="Seaver E.C."/>
            <person name="Weisblat D.A."/>
            <person name="Putnam N.H."/>
            <person name="Grigoriev I.V."/>
            <person name="Rokhsar D.S."/>
        </authorList>
    </citation>
    <scope>NUCLEOTIDE SEQUENCE</scope>
</reference>
<evidence type="ECO:0000256" key="2">
    <source>
        <dbReference type="ARBA" id="ARBA00022448"/>
    </source>
</evidence>
<dbReference type="RefSeq" id="XP_009029494.1">
    <property type="nucleotide sequence ID" value="XM_009031246.1"/>
</dbReference>
<accession>T1EJT0</accession>
<keyword evidence="5" id="KW-0406">Ion transport</keyword>
<evidence type="ECO:0000259" key="9">
    <source>
        <dbReference type="Pfam" id="PF00520"/>
    </source>
</evidence>
<evidence type="ECO:0000256" key="8">
    <source>
        <dbReference type="SAM" id="Phobius"/>
    </source>
</evidence>
<dbReference type="KEGG" id="hro:HELRODRAFT_146525"/>
<evidence type="ECO:0000313" key="12">
    <source>
        <dbReference type="Proteomes" id="UP000015101"/>
    </source>
</evidence>
<keyword evidence="2" id="KW-0813">Transport</keyword>
<dbReference type="InParanoid" id="T1EJT0"/>
<dbReference type="HOGENOM" id="CLU_1726837_0_0_1"/>
<sequence length="152" mass="17099">QICVYRMIEETIPFLCIMAVVWMAFTVTLFNLYHSYARMKAILPDGSEERSAQVYLSLLSSGSSVYWGFFGDAQSLAPRVQLPPIKLKVGHNVTTVFHQHSLTRVTGSILFAMFNLLGLVILMNMLVAIMSETYSIIVGQSINAWKFARTKV</sequence>
<dbReference type="GeneID" id="20196830"/>
<dbReference type="Pfam" id="PF00520">
    <property type="entry name" value="Ion_trans"/>
    <property type="match status" value="1"/>
</dbReference>
<evidence type="ECO:0000256" key="6">
    <source>
        <dbReference type="ARBA" id="ARBA00023136"/>
    </source>
</evidence>
<dbReference type="InterPro" id="IPR002153">
    <property type="entry name" value="TRPC_channel"/>
</dbReference>
<evidence type="ECO:0000256" key="7">
    <source>
        <dbReference type="ARBA" id="ARBA00023303"/>
    </source>
</evidence>
<dbReference type="eggNOG" id="KOG3609">
    <property type="taxonomic scope" value="Eukaryota"/>
</dbReference>
<keyword evidence="7" id="KW-0407">Ion channel</keyword>
<feature type="domain" description="Ion transport" evidence="9">
    <location>
        <begin position="3"/>
        <end position="135"/>
    </location>
</feature>
<reference evidence="10 12" key="2">
    <citation type="journal article" date="2013" name="Nature">
        <title>Insights into bilaterian evolution from three spiralian genomes.</title>
        <authorList>
            <person name="Simakov O."/>
            <person name="Marletaz F."/>
            <person name="Cho S.J."/>
            <person name="Edsinger-Gonzales E."/>
            <person name="Havlak P."/>
            <person name="Hellsten U."/>
            <person name="Kuo D.H."/>
            <person name="Larsson T."/>
            <person name="Lv J."/>
            <person name="Arendt D."/>
            <person name="Savage R."/>
            <person name="Osoegawa K."/>
            <person name="de Jong P."/>
            <person name="Grimwood J."/>
            <person name="Chapman J.A."/>
            <person name="Shapiro H."/>
            <person name="Aerts A."/>
            <person name="Otillar R.P."/>
            <person name="Terry A.Y."/>
            <person name="Boore J.L."/>
            <person name="Grigoriev I.V."/>
            <person name="Lindberg D.R."/>
            <person name="Seaver E.C."/>
            <person name="Weisblat D.A."/>
            <person name="Putnam N.H."/>
            <person name="Rokhsar D.S."/>
        </authorList>
    </citation>
    <scope>NUCLEOTIDE SEQUENCE</scope>
</reference>
<dbReference type="CTD" id="20196830"/>
<dbReference type="GO" id="GO:0005262">
    <property type="term" value="F:calcium channel activity"/>
    <property type="evidence" value="ECO:0007669"/>
    <property type="project" value="InterPro"/>
</dbReference>
<keyword evidence="12" id="KW-1185">Reference proteome</keyword>
<evidence type="ECO:0000256" key="3">
    <source>
        <dbReference type="ARBA" id="ARBA00022692"/>
    </source>
</evidence>
<evidence type="ECO:0000256" key="5">
    <source>
        <dbReference type="ARBA" id="ARBA00023065"/>
    </source>
</evidence>
<organism evidence="11 12">
    <name type="scientific">Helobdella robusta</name>
    <name type="common">Californian leech</name>
    <dbReference type="NCBI Taxonomy" id="6412"/>
    <lineage>
        <taxon>Eukaryota</taxon>
        <taxon>Metazoa</taxon>
        <taxon>Spiralia</taxon>
        <taxon>Lophotrochozoa</taxon>
        <taxon>Annelida</taxon>
        <taxon>Clitellata</taxon>
        <taxon>Hirudinea</taxon>
        <taxon>Rhynchobdellida</taxon>
        <taxon>Glossiphoniidae</taxon>
        <taxon>Helobdella</taxon>
    </lineage>
</organism>
<dbReference type="PANTHER" id="PTHR10117:SF54">
    <property type="entry name" value="TRANSIENT RECEPTOR POTENTIAL-GAMMA PROTEIN"/>
    <property type="match status" value="1"/>
</dbReference>
<gene>
    <name evidence="11" type="primary">20196830</name>
    <name evidence="10" type="ORF">HELRODRAFT_146525</name>
</gene>
<dbReference type="EMBL" id="KB097642">
    <property type="protein sequence ID" value="ESN92396.1"/>
    <property type="molecule type" value="Genomic_DNA"/>
</dbReference>
<protein>
    <recommendedName>
        <fullName evidence="9">Ion transport domain-containing protein</fullName>
    </recommendedName>
</protein>
<dbReference type="OMA" id="SINAWKF"/>